<sequence>MQITVFTPTYNRASLLPALYQSLCQQTFSDFEWLIVDDGSEDDTEKVIGAFVEEHKIPIRYIRQENKGKHAVINLGADEAQGELFFIVDSDDSLPRNSLEIIDRFYSQIANDVSFGGVCGYMSHHDGTVIGRGNEDEILDANSVDLRYKYNVVGDMAEVFRTEVIRKFPFPVIQGEKFCPEVLIWNRISKEYRLRVFKQVIYYRDYLQGGLTSKMTEIRMKSPIASMMCYAEMNALDIPFKDKLKAAVNYWRFWFCSKAGDKPKIGKSWRWIKFFGWLMYKRDLSQCKK</sequence>
<dbReference type="CDD" id="cd00761">
    <property type="entry name" value="Glyco_tranf_GTA_type"/>
    <property type="match status" value="1"/>
</dbReference>
<feature type="domain" description="Glycosyltransferase 2-like" evidence="1">
    <location>
        <begin position="4"/>
        <end position="118"/>
    </location>
</feature>
<keyword evidence="3" id="KW-1185">Reference proteome</keyword>
<dbReference type="RefSeq" id="WP_021583777.1">
    <property type="nucleotide sequence ID" value="NZ_AWET01000024.1"/>
</dbReference>
<comment type="caution">
    <text evidence="2">The sequence shown here is derived from an EMBL/GenBank/DDBJ whole genome shotgun (WGS) entry which is preliminary data.</text>
</comment>
<dbReference type="PANTHER" id="PTHR22916">
    <property type="entry name" value="GLYCOSYLTRANSFERASE"/>
    <property type="match status" value="1"/>
</dbReference>
<keyword evidence="2" id="KW-0808">Transferase</keyword>
<dbReference type="InterPro" id="IPR029044">
    <property type="entry name" value="Nucleotide-diphossugar_trans"/>
</dbReference>
<reference evidence="2 3" key="1">
    <citation type="submission" date="2013-08" db="EMBL/GenBank/DDBJ databases">
        <authorList>
            <person name="Durkin A.S."/>
            <person name="Haft D.R."/>
            <person name="McCorrison J."/>
            <person name="Torralba M."/>
            <person name="Gillis M."/>
            <person name="Haft D.H."/>
            <person name="Methe B."/>
            <person name="Sutton G."/>
            <person name="Nelson K.E."/>
        </authorList>
    </citation>
    <scope>NUCLEOTIDE SEQUENCE [LARGE SCALE GENOMIC DNA]</scope>
    <source>
        <strain evidence="2 3">F0068</strain>
    </source>
</reference>
<keyword evidence="2" id="KW-0328">Glycosyltransferase</keyword>
<dbReference type="EMBL" id="AWET01000024">
    <property type="protein sequence ID" value="ERK01647.1"/>
    <property type="molecule type" value="Genomic_DNA"/>
</dbReference>
<dbReference type="Gene3D" id="3.90.550.10">
    <property type="entry name" value="Spore Coat Polysaccharide Biosynthesis Protein SpsA, Chain A"/>
    <property type="match status" value="1"/>
</dbReference>
<dbReference type="PATRIC" id="fig|1081904.3.peg.1154"/>
<evidence type="ECO:0000259" key="1">
    <source>
        <dbReference type="Pfam" id="PF00535"/>
    </source>
</evidence>
<dbReference type="GO" id="GO:0016758">
    <property type="term" value="F:hexosyltransferase activity"/>
    <property type="evidence" value="ECO:0007669"/>
    <property type="project" value="UniProtKB-ARBA"/>
</dbReference>
<evidence type="ECO:0000313" key="2">
    <source>
        <dbReference type="EMBL" id="ERK01647.1"/>
    </source>
</evidence>
<gene>
    <name evidence="2" type="ORF">HMPREF1218_1499</name>
</gene>
<dbReference type="AlphaFoldDB" id="U2KT57"/>
<evidence type="ECO:0000313" key="3">
    <source>
        <dbReference type="Proteomes" id="UP000016600"/>
    </source>
</evidence>
<dbReference type="EC" id="2.4.-.-" evidence="2"/>
<accession>U2KT57</accession>
<dbReference type="Proteomes" id="UP000016600">
    <property type="component" value="Unassembled WGS sequence"/>
</dbReference>
<dbReference type="Pfam" id="PF00535">
    <property type="entry name" value="Glycos_transf_2"/>
    <property type="match status" value="1"/>
</dbReference>
<protein>
    <submittedName>
        <fullName evidence="2">Glycosyltransferase, group 2 family protein</fullName>
        <ecNumber evidence="2">2.4.-.-</ecNumber>
    </submittedName>
</protein>
<dbReference type="InterPro" id="IPR001173">
    <property type="entry name" value="Glyco_trans_2-like"/>
</dbReference>
<dbReference type="SUPFAM" id="SSF53448">
    <property type="entry name" value="Nucleotide-diphospho-sugar transferases"/>
    <property type="match status" value="1"/>
</dbReference>
<name>U2KT57_9BACT</name>
<organism evidence="2 3">
    <name type="scientific">Hoylesella pleuritidis F0068</name>
    <dbReference type="NCBI Taxonomy" id="1081904"/>
    <lineage>
        <taxon>Bacteria</taxon>
        <taxon>Pseudomonadati</taxon>
        <taxon>Bacteroidota</taxon>
        <taxon>Bacteroidia</taxon>
        <taxon>Bacteroidales</taxon>
        <taxon>Prevotellaceae</taxon>
        <taxon>Hoylesella</taxon>
    </lineage>
</organism>
<proteinExistence type="predicted"/>
<dbReference type="PANTHER" id="PTHR22916:SF3">
    <property type="entry name" value="UDP-GLCNAC:BETAGAL BETA-1,3-N-ACETYLGLUCOSAMINYLTRANSFERASE-LIKE PROTEIN 1"/>
    <property type="match status" value="1"/>
</dbReference>